<dbReference type="Pfam" id="PF13559">
    <property type="entry name" value="DUF4129"/>
    <property type="match status" value="1"/>
</dbReference>
<evidence type="ECO:0000256" key="1">
    <source>
        <dbReference type="SAM" id="Phobius"/>
    </source>
</evidence>
<evidence type="ECO:0000259" key="2">
    <source>
        <dbReference type="Pfam" id="PF13559"/>
    </source>
</evidence>
<dbReference type="EMBL" id="HE796683">
    <property type="protein sequence ID" value="CCG99126.1"/>
    <property type="molecule type" value="Genomic_DNA"/>
</dbReference>
<gene>
    <name evidence="3" type="ORF">FAES_1116</name>
</gene>
<proteinExistence type="predicted"/>
<accession>I0K4S3</accession>
<dbReference type="AlphaFoldDB" id="I0K4S3"/>
<protein>
    <recommendedName>
        <fullName evidence="2">Protein-glutamine gamma-glutamyltransferase-like C-terminal domain-containing protein</fullName>
    </recommendedName>
</protein>
<feature type="transmembrane region" description="Helical" evidence="1">
    <location>
        <begin position="148"/>
        <end position="166"/>
    </location>
</feature>
<feature type="domain" description="Protein-glutamine gamma-glutamyltransferase-like C-terminal" evidence="2">
    <location>
        <begin position="218"/>
        <end position="285"/>
    </location>
</feature>
<dbReference type="HOGENOM" id="CLU_083272_0_0_10"/>
<keyword evidence="1" id="KW-1133">Transmembrane helix</keyword>
<dbReference type="InterPro" id="IPR025403">
    <property type="entry name" value="TgpA-like_C"/>
</dbReference>
<reference evidence="3 4" key="1">
    <citation type="journal article" date="2012" name="J. Bacteriol.">
        <title>Genome Sequence of Fibrella aestuarina BUZ 2T, a Filamentous Marine Bacterium.</title>
        <authorList>
            <person name="Filippini M."/>
            <person name="Qi W."/>
            <person name="Blom J."/>
            <person name="Goesmann A."/>
            <person name="Smits T.H."/>
            <person name="Bagheri H.C."/>
        </authorList>
    </citation>
    <scope>NUCLEOTIDE SEQUENCE [LARGE SCALE GENOMIC DNA]</scope>
    <source>
        <strain evidence="4">BUZ 2T</strain>
    </source>
</reference>
<organism evidence="3 4">
    <name type="scientific">Fibrella aestuarina BUZ 2</name>
    <dbReference type="NCBI Taxonomy" id="1166018"/>
    <lineage>
        <taxon>Bacteria</taxon>
        <taxon>Pseudomonadati</taxon>
        <taxon>Bacteroidota</taxon>
        <taxon>Cytophagia</taxon>
        <taxon>Cytophagales</taxon>
        <taxon>Spirosomataceae</taxon>
        <taxon>Fibrella</taxon>
    </lineage>
</organism>
<dbReference type="STRING" id="1166018.FAES_1116"/>
<name>I0K4S3_9BACT</name>
<keyword evidence="4" id="KW-1185">Reference proteome</keyword>
<sequence length="291" mass="33309">MSCPLRCAGRPKKKASIKLIEKRRSMPIANSRIMRQLRVFLCCLLCVTGSPLWAQDSTKVGPAQGKQVVITPEDADERQDTASYAAANDQAPVQVRSANADLLDKLRSSRDYQYGDDVPPTASLWDQFWAWFWLKVGELLRTRAYRSVGQYVLMVGIAGLVVWLLYKAQVLNRLFPGRARNLGLDYTTLDEDIHAINFADRIDEAVAGRNYRLAVRLLYLQTLKRLTDTGLIRWQPNKTNRQYAYELTGNPARLGFEQLTTHFEYVWYGDFPVDETRFNSIRQAFTQFNAS</sequence>
<dbReference type="Proteomes" id="UP000011058">
    <property type="component" value="Chromosome"/>
</dbReference>
<keyword evidence="1" id="KW-0812">Transmembrane</keyword>
<dbReference type="PATRIC" id="fig|1166018.3.peg.2838"/>
<dbReference type="KEGG" id="fae:FAES_1116"/>
<keyword evidence="1" id="KW-0472">Membrane</keyword>
<dbReference type="eggNOG" id="ENOG50303CZ">
    <property type="taxonomic scope" value="Bacteria"/>
</dbReference>
<evidence type="ECO:0000313" key="3">
    <source>
        <dbReference type="EMBL" id="CCG99126.1"/>
    </source>
</evidence>
<evidence type="ECO:0000313" key="4">
    <source>
        <dbReference type="Proteomes" id="UP000011058"/>
    </source>
</evidence>